<comment type="caution">
    <text evidence="1">The sequence shown here is derived from an EMBL/GenBank/DDBJ whole genome shotgun (WGS) entry which is preliminary data.</text>
</comment>
<reference evidence="1 2" key="1">
    <citation type="submission" date="2017-04" db="EMBL/GenBank/DDBJ databases">
        <title>Draft genome sequence of Marssonina coronaria NL1: causal agent of apple blotch.</title>
        <authorList>
            <person name="Cheng Q."/>
        </authorList>
    </citation>
    <scope>NUCLEOTIDE SEQUENCE [LARGE SCALE GENOMIC DNA]</scope>
    <source>
        <strain evidence="1 2">NL1</strain>
    </source>
</reference>
<dbReference type="AlphaFoldDB" id="A0A218Z1C2"/>
<proteinExistence type="predicted"/>
<dbReference type="EMBL" id="MZNU01000260">
    <property type="protein sequence ID" value="OWP01748.1"/>
    <property type="molecule type" value="Genomic_DNA"/>
</dbReference>
<name>A0A218Z1C2_9HELO</name>
<evidence type="ECO:0000313" key="1">
    <source>
        <dbReference type="EMBL" id="OWP01748.1"/>
    </source>
</evidence>
<organism evidence="1 2">
    <name type="scientific">Diplocarpon coronariae</name>
    <dbReference type="NCBI Taxonomy" id="2795749"/>
    <lineage>
        <taxon>Eukaryota</taxon>
        <taxon>Fungi</taxon>
        <taxon>Dikarya</taxon>
        <taxon>Ascomycota</taxon>
        <taxon>Pezizomycotina</taxon>
        <taxon>Leotiomycetes</taxon>
        <taxon>Helotiales</taxon>
        <taxon>Drepanopezizaceae</taxon>
        <taxon>Diplocarpon</taxon>
    </lineage>
</organism>
<gene>
    <name evidence="1" type="ORF">B2J93_2340</name>
</gene>
<dbReference type="InParanoid" id="A0A218Z1C2"/>
<sequence>MQEVLQQFIATSSRKSSVANDSPRLEITFVIKINSQKIVSIGALTHHLQSLSTSKDRRLSPKELEILAKAFWKTPSTSKRIQSGHAPKLKEKALCHKIKQYWKGVRGHYFRVRLCGPGNTIQDDWELDRISMLIEKMPCWEVIQLLTTAILARTAPSKTKDNVNIKPDDEYAATWVTTGEDAGDPFNYRKGIVLLEYERNAALSL</sequence>
<dbReference type="Proteomes" id="UP000242519">
    <property type="component" value="Unassembled WGS sequence"/>
</dbReference>
<evidence type="ECO:0000313" key="2">
    <source>
        <dbReference type="Proteomes" id="UP000242519"/>
    </source>
</evidence>
<accession>A0A218Z1C2</accession>
<keyword evidence="2" id="KW-1185">Reference proteome</keyword>
<protein>
    <submittedName>
        <fullName evidence="1">Uncharacterized protein</fullName>
    </submittedName>
</protein>